<dbReference type="Proteomes" id="UP000887566">
    <property type="component" value="Unplaced"/>
</dbReference>
<sequence>MPSSSSDESIESSHVKKKHKKDKVKKAREEKSSSSKDDPEKKKKDKKERDDSSRHHHKSTERKHEKESKSKRRRSSSDSDGDSDSPQAPKRNASKIEPKRAMDRDKPLKGEVNETSARSAFESKRHQGGRPEKDDRVDYRSTGSTASGGYDDNRKKSSYPSHKRFSDDDVRERSDKRSEQRQQYGPNDRAKGYYDRPEKMPPWKRRRDEEGEEKQERPAWATNRVIQHAEQIQKRKLLWQRPSATAPAASSDSVQDAASTSGPAGASSSSSSTTNWANMLAATGSDGKSIDKFKRLMGIRDESGSATAVSSDAVEAERHRQETLYRDLDQQYNIARSVTHTGRGKGLGFF</sequence>
<dbReference type="InterPro" id="IPR028124">
    <property type="entry name" value="SMAP_dom"/>
</dbReference>
<feature type="compositionally biased region" description="Basic and acidic residues" evidence="1">
    <location>
        <begin position="27"/>
        <end position="53"/>
    </location>
</feature>
<feature type="compositionally biased region" description="Basic residues" evidence="1">
    <location>
        <begin position="15"/>
        <end position="26"/>
    </location>
</feature>
<organism evidence="3 4">
    <name type="scientific">Plectus sambesii</name>
    <dbReference type="NCBI Taxonomy" id="2011161"/>
    <lineage>
        <taxon>Eukaryota</taxon>
        <taxon>Metazoa</taxon>
        <taxon>Ecdysozoa</taxon>
        <taxon>Nematoda</taxon>
        <taxon>Chromadorea</taxon>
        <taxon>Plectida</taxon>
        <taxon>Plectina</taxon>
        <taxon>Plectoidea</taxon>
        <taxon>Plectidae</taxon>
        <taxon>Plectus</taxon>
    </lineage>
</organism>
<dbReference type="Pfam" id="PF15477">
    <property type="entry name" value="SMAP"/>
    <property type="match status" value="1"/>
</dbReference>
<feature type="compositionally biased region" description="Basic and acidic residues" evidence="1">
    <location>
        <begin position="121"/>
        <end position="139"/>
    </location>
</feature>
<feature type="compositionally biased region" description="Basic and acidic residues" evidence="1">
    <location>
        <begin position="188"/>
        <end position="217"/>
    </location>
</feature>
<feature type="compositionally biased region" description="Basic and acidic residues" evidence="1">
    <location>
        <begin position="94"/>
        <end position="112"/>
    </location>
</feature>
<feature type="compositionally biased region" description="Low complexity" evidence="1">
    <location>
        <begin position="242"/>
        <end position="273"/>
    </location>
</feature>
<dbReference type="PANTHER" id="PTHR22426:SF2">
    <property type="entry name" value="ARGININE_SERINE-RICH COILED-COIL PROTEIN 2"/>
    <property type="match status" value="1"/>
</dbReference>
<proteinExistence type="predicted"/>
<reference evidence="4" key="1">
    <citation type="submission" date="2022-11" db="UniProtKB">
        <authorList>
            <consortium name="WormBaseParasite"/>
        </authorList>
    </citation>
    <scope>IDENTIFICATION</scope>
</reference>
<keyword evidence="3" id="KW-1185">Reference proteome</keyword>
<evidence type="ECO:0000313" key="3">
    <source>
        <dbReference type="Proteomes" id="UP000887566"/>
    </source>
</evidence>
<dbReference type="PANTHER" id="PTHR22426">
    <property type="entry name" value="ARGININE_SERINE-RICH COILED-COIL PROTEIN 2"/>
    <property type="match status" value="1"/>
</dbReference>
<accession>A0A914URC4</accession>
<feature type="region of interest" description="Disordered" evidence="1">
    <location>
        <begin position="1"/>
        <end position="273"/>
    </location>
</feature>
<evidence type="ECO:0000256" key="1">
    <source>
        <dbReference type="SAM" id="MobiDB-lite"/>
    </source>
</evidence>
<evidence type="ECO:0000259" key="2">
    <source>
        <dbReference type="Pfam" id="PF15477"/>
    </source>
</evidence>
<feature type="domain" description="Small acidic protein-like" evidence="2">
    <location>
        <begin position="284"/>
        <end position="348"/>
    </location>
</feature>
<evidence type="ECO:0000313" key="4">
    <source>
        <dbReference type="WBParaSite" id="PSAMB.scaffold11925size3054.g34496.t1"/>
    </source>
</evidence>
<dbReference type="AlphaFoldDB" id="A0A914URC4"/>
<dbReference type="WBParaSite" id="PSAMB.scaffold11925size3054.g34496.t1">
    <property type="protein sequence ID" value="PSAMB.scaffold11925size3054.g34496.t1"/>
    <property type="gene ID" value="PSAMB.scaffold11925size3054.g34496"/>
</dbReference>
<feature type="compositionally biased region" description="Basic and acidic residues" evidence="1">
    <location>
        <begin position="164"/>
        <end position="180"/>
    </location>
</feature>
<name>A0A914URC4_9BILA</name>
<protein>
    <submittedName>
        <fullName evidence="4">Small acidic protein-like domain-containing protein</fullName>
    </submittedName>
</protein>